<gene>
    <name evidence="2" type="ORF">DSM106044_02417</name>
</gene>
<proteinExistence type="predicted"/>
<evidence type="ECO:0000313" key="3">
    <source>
        <dbReference type="Proteomes" id="UP000306509"/>
    </source>
</evidence>
<dbReference type="EMBL" id="QGQD01000049">
    <property type="protein sequence ID" value="TLD00716.1"/>
    <property type="molecule type" value="Genomic_DNA"/>
</dbReference>
<keyword evidence="3" id="KW-1185">Reference proteome</keyword>
<feature type="transmembrane region" description="Helical" evidence="1">
    <location>
        <begin position="7"/>
        <end position="32"/>
    </location>
</feature>
<keyword evidence="1" id="KW-0812">Transmembrane</keyword>
<organism evidence="2 3">
    <name type="scientific">Robinsoniella peoriensis</name>
    <dbReference type="NCBI Taxonomy" id="180332"/>
    <lineage>
        <taxon>Bacteria</taxon>
        <taxon>Bacillati</taxon>
        <taxon>Bacillota</taxon>
        <taxon>Clostridia</taxon>
        <taxon>Lachnospirales</taxon>
        <taxon>Lachnospiraceae</taxon>
        <taxon>Robinsoniella</taxon>
    </lineage>
</organism>
<comment type="caution">
    <text evidence="2">The sequence shown here is derived from an EMBL/GenBank/DDBJ whole genome shotgun (WGS) entry which is preliminary data.</text>
</comment>
<dbReference type="Proteomes" id="UP000306509">
    <property type="component" value="Unassembled WGS sequence"/>
</dbReference>
<sequence>MKYQKMIAPIVITALLVLFLMVYLTMITVVPIPIVVKVLFGIIILALIGVSFFVLAERLKEIRSGEEDDLSKY</sequence>
<evidence type="ECO:0000256" key="1">
    <source>
        <dbReference type="SAM" id="Phobius"/>
    </source>
</evidence>
<protein>
    <submittedName>
        <fullName evidence="2">Uncharacterized protein</fullName>
    </submittedName>
</protein>
<name>A0A4U8QGA0_9FIRM</name>
<feature type="transmembrane region" description="Helical" evidence="1">
    <location>
        <begin position="38"/>
        <end position="56"/>
    </location>
</feature>
<evidence type="ECO:0000313" key="2">
    <source>
        <dbReference type="EMBL" id="TLD00716.1"/>
    </source>
</evidence>
<keyword evidence="1" id="KW-1133">Transmembrane helix</keyword>
<dbReference type="RefSeq" id="WP_027294624.1">
    <property type="nucleotide sequence ID" value="NZ_CABMJZ010000109.1"/>
</dbReference>
<reference evidence="2 3" key="1">
    <citation type="journal article" date="2019" name="Anaerobe">
        <title>Detection of Robinsoniella peoriensis in multiple bone samples of a trauma patient.</title>
        <authorList>
            <person name="Schrottner P."/>
            <person name="Hartwich K."/>
            <person name="Bunk B."/>
            <person name="Schober I."/>
            <person name="Helbig S."/>
            <person name="Rudolph W.W."/>
            <person name="Gunzer F."/>
        </authorList>
    </citation>
    <scope>NUCLEOTIDE SEQUENCE [LARGE SCALE GENOMIC DNA]</scope>
    <source>
        <strain evidence="2 3">DSM 106044</strain>
    </source>
</reference>
<accession>A0A4U8QGA0</accession>
<dbReference type="STRING" id="180332.GCA_000797495_00719"/>
<dbReference type="OrthoDB" id="1650720at2"/>
<keyword evidence="1" id="KW-0472">Membrane</keyword>
<dbReference type="AlphaFoldDB" id="A0A4U8QGA0"/>